<proteinExistence type="predicted"/>
<organism evidence="1">
    <name type="scientific">Staphylococcus phage UHP46</name>
    <dbReference type="NCBI Taxonomy" id="3234966"/>
    <lineage>
        <taxon>Viruses</taxon>
        <taxon>Duplodnaviria</taxon>
        <taxon>Heunggongvirae</taxon>
        <taxon>Uroviricota</taxon>
        <taxon>Caudoviricetes</taxon>
        <taxon>Herelleviridae</taxon>
        <taxon>Twortvirinae</taxon>
        <taxon>Sciuriunavirus</taxon>
    </lineage>
</organism>
<reference evidence="1" key="1">
    <citation type="submission" date="2024-06" db="EMBL/GenBank/DDBJ databases">
        <authorList>
            <person name="Najeeb S."/>
            <person name="Khan I."/>
            <person name="Muhammad J."/>
            <person name="Abbas A."/>
            <person name="Jahangir M."/>
            <person name="Alvi I.A."/>
            <person name="Ullah A."/>
            <person name="Ullah A."/>
            <person name="Khan A."/>
        </authorList>
    </citation>
    <scope>NUCLEOTIDE SEQUENCE</scope>
</reference>
<name>A0AB39C7Y4_9CAUD</name>
<protein>
    <submittedName>
        <fullName evidence="1">Uncharacterized protein</fullName>
    </submittedName>
</protein>
<evidence type="ECO:0000313" key="1">
    <source>
        <dbReference type="EMBL" id="XDJ02825.1"/>
    </source>
</evidence>
<sequence length="40" mass="4631">MLNVKEFIESQEKEVTDITPFKVNILNSCDNILDESPFMV</sequence>
<dbReference type="EMBL" id="PP995776">
    <property type="protein sequence ID" value="XDJ02825.1"/>
    <property type="molecule type" value="Genomic_DNA"/>
</dbReference>
<accession>A0AB39C7Y4</accession>